<feature type="active site" description="O-(5'-phospho-DNA)-tyrosine intermediate" evidence="7 8">
    <location>
        <position position="120"/>
    </location>
</feature>
<dbReference type="GO" id="GO:0007059">
    <property type="term" value="P:chromosome segregation"/>
    <property type="evidence" value="ECO:0007669"/>
    <property type="project" value="UniProtKB-UniRule"/>
</dbReference>
<evidence type="ECO:0000256" key="7">
    <source>
        <dbReference type="HAMAP-Rule" id="MF_00937"/>
    </source>
</evidence>
<keyword evidence="11" id="KW-1185">Reference proteome</keyword>
<comment type="subunit">
    <text evidence="7">Heterotetramer composed of ParC and ParE.</text>
</comment>
<keyword evidence="4 7" id="KW-0238">DNA-binding</keyword>
<feature type="site" description="Interaction with DNA" evidence="7">
    <location>
        <position position="95"/>
    </location>
</feature>
<dbReference type="GO" id="GO:0019897">
    <property type="term" value="C:extrinsic component of plasma membrane"/>
    <property type="evidence" value="ECO:0007669"/>
    <property type="project" value="UniProtKB-UniRule"/>
</dbReference>
<dbReference type="InterPro" id="IPR050220">
    <property type="entry name" value="Type_II_DNA_Topoisomerases"/>
</dbReference>
<evidence type="ECO:0000256" key="4">
    <source>
        <dbReference type="ARBA" id="ARBA00023125"/>
    </source>
</evidence>
<dbReference type="EC" id="5.6.2.2" evidence="7"/>
<comment type="function">
    <text evidence="7">Topoisomerase IV is essential for chromosome segregation. It relaxes supercoiled DNA. Performs the decatenation events required during the replication of a circular DNA molecule.</text>
</comment>
<dbReference type="HAMAP" id="MF_00937">
    <property type="entry name" value="ParC_type2"/>
    <property type="match status" value="1"/>
</dbReference>
<reference evidence="10 11" key="1">
    <citation type="submission" date="2017-09" db="EMBL/GenBank/DDBJ databases">
        <title>Complete genome sequence of Oxytococcus suis strain ZY16052.</title>
        <authorList>
            <person name="Li F."/>
        </authorList>
    </citation>
    <scope>NUCLEOTIDE SEQUENCE [LARGE SCALE GENOMIC DNA]</scope>
    <source>
        <strain evidence="10 11">ZY16052</strain>
    </source>
</reference>
<dbReference type="GO" id="GO:0005737">
    <property type="term" value="C:cytoplasm"/>
    <property type="evidence" value="ECO:0007669"/>
    <property type="project" value="TreeGrafter"/>
</dbReference>
<comment type="similarity">
    <text evidence="7">Belongs to the type II topoisomerase GyrA/ParC subunit family. ParC type 2 subfamily.</text>
</comment>
<comment type="catalytic activity">
    <reaction evidence="1 7 8">
        <text>ATP-dependent breakage, passage and rejoining of double-stranded DNA.</text>
        <dbReference type="EC" id="5.6.2.2"/>
    </reaction>
</comment>
<feature type="domain" description="Topo IIA-type catalytic" evidence="9">
    <location>
        <begin position="32"/>
        <end position="498"/>
    </location>
</feature>
<evidence type="ECO:0000256" key="5">
    <source>
        <dbReference type="ARBA" id="ARBA00023136"/>
    </source>
</evidence>
<dbReference type="GO" id="GO:0003677">
    <property type="term" value="F:DNA binding"/>
    <property type="evidence" value="ECO:0007669"/>
    <property type="project" value="UniProtKB-UniRule"/>
</dbReference>
<dbReference type="Gene3D" id="2.120.10.90">
    <property type="entry name" value="DNA gyrase/topoisomerase IV, subunit A, C-terminal"/>
    <property type="match status" value="1"/>
</dbReference>
<evidence type="ECO:0000313" key="11">
    <source>
        <dbReference type="Proteomes" id="UP000263232"/>
    </source>
</evidence>
<evidence type="ECO:0000259" key="9">
    <source>
        <dbReference type="PROSITE" id="PS52040"/>
    </source>
</evidence>
<proteinExistence type="inferred from homology"/>
<keyword evidence="5 7" id="KW-0472">Membrane</keyword>
<dbReference type="SUPFAM" id="SSF56719">
    <property type="entry name" value="Type II DNA topoisomerase"/>
    <property type="match status" value="1"/>
</dbReference>
<dbReference type="InterPro" id="IPR013760">
    <property type="entry name" value="Topo_IIA-like_dom_sf"/>
</dbReference>
<dbReference type="Gene3D" id="3.30.1360.40">
    <property type="match status" value="1"/>
</dbReference>
<accession>A0A347WKF9</accession>
<dbReference type="Proteomes" id="UP000263232">
    <property type="component" value="Chromosome"/>
</dbReference>
<dbReference type="NCBIfam" id="NF004044">
    <property type="entry name" value="PRK05561.1"/>
    <property type="match status" value="1"/>
</dbReference>
<feature type="site" description="Interaction with DNA" evidence="7">
    <location>
        <position position="76"/>
    </location>
</feature>
<dbReference type="GO" id="GO:0005694">
    <property type="term" value="C:chromosome"/>
    <property type="evidence" value="ECO:0007669"/>
    <property type="project" value="InterPro"/>
</dbReference>
<gene>
    <name evidence="7 10" type="primary">parC</name>
    <name evidence="10" type="ORF">CL176_05920</name>
</gene>
<dbReference type="GO" id="GO:0034335">
    <property type="term" value="F:DNA negative supercoiling activity"/>
    <property type="evidence" value="ECO:0007669"/>
    <property type="project" value="UniProtKB-ARBA"/>
</dbReference>
<dbReference type="GO" id="GO:0005524">
    <property type="term" value="F:ATP binding"/>
    <property type="evidence" value="ECO:0007669"/>
    <property type="project" value="InterPro"/>
</dbReference>
<protein>
    <recommendedName>
        <fullName evidence="7">DNA topoisomerase 4 subunit A</fullName>
        <ecNumber evidence="7">5.6.2.2</ecNumber>
    </recommendedName>
    <alternativeName>
        <fullName evidence="7">Topoisomerase IV subunit A</fullName>
    </alternativeName>
</protein>
<comment type="subcellular location">
    <subcellularLocation>
        <location evidence="7">Cell membrane</location>
        <topology evidence="7">Peripheral membrane protein</topology>
    </subcellularLocation>
</comment>
<dbReference type="Gene3D" id="3.90.199.10">
    <property type="entry name" value="Topoisomerase II, domain 5"/>
    <property type="match status" value="1"/>
</dbReference>
<evidence type="ECO:0000256" key="3">
    <source>
        <dbReference type="ARBA" id="ARBA00023029"/>
    </source>
</evidence>
<dbReference type="InterPro" id="IPR013758">
    <property type="entry name" value="Topo_IIA_A/C_ab"/>
</dbReference>
<evidence type="ECO:0000256" key="8">
    <source>
        <dbReference type="PROSITE-ProRule" id="PRU01384"/>
    </source>
</evidence>
<dbReference type="InterPro" id="IPR005741">
    <property type="entry name" value="TopoIV_A_Gpos"/>
</dbReference>
<dbReference type="PROSITE" id="PS52040">
    <property type="entry name" value="TOPO_IIA"/>
    <property type="match status" value="1"/>
</dbReference>
<dbReference type="GO" id="GO:0006265">
    <property type="term" value="P:DNA topological change"/>
    <property type="evidence" value="ECO:0007669"/>
    <property type="project" value="UniProtKB-UniRule"/>
</dbReference>
<organism evidence="10 11">
    <name type="scientific">Suicoccus acidiformans</name>
    <dbReference type="NCBI Taxonomy" id="2036206"/>
    <lineage>
        <taxon>Bacteria</taxon>
        <taxon>Bacillati</taxon>
        <taxon>Bacillota</taxon>
        <taxon>Bacilli</taxon>
        <taxon>Lactobacillales</taxon>
        <taxon>Aerococcaceae</taxon>
        <taxon>Suicoccus</taxon>
    </lineage>
</organism>
<dbReference type="NCBIfam" id="TIGR01061">
    <property type="entry name" value="parC_Gpos"/>
    <property type="match status" value="1"/>
</dbReference>
<evidence type="ECO:0000256" key="2">
    <source>
        <dbReference type="ARBA" id="ARBA00022475"/>
    </source>
</evidence>
<keyword evidence="6 7" id="KW-0413">Isomerase</keyword>
<dbReference type="PANTHER" id="PTHR43493">
    <property type="entry name" value="DNA GYRASE/TOPOISOMERASE SUBUNIT A"/>
    <property type="match status" value="1"/>
</dbReference>
<dbReference type="RefSeq" id="WP_118990468.1">
    <property type="nucleotide sequence ID" value="NZ_CP023434.1"/>
</dbReference>
<dbReference type="EMBL" id="CP023434">
    <property type="protein sequence ID" value="AXY25566.1"/>
    <property type="molecule type" value="Genomic_DNA"/>
</dbReference>
<feature type="site" description="Interaction with DNA" evidence="7">
    <location>
        <position position="78"/>
    </location>
</feature>
<sequence>MATEHIEELSFSNVIGDRFGRYSKYIIQDRALPDIRDGLKPVQRRILFAMYQDRNTADNPYRKSAKTVGNVIGNYHPHGDISVYDAMVRMSQDWKNRIPLIDMHGNNGSMDGDPAAAMRYTEARLAPISSELLADIDYDTVEHGLNFDDTLEEPLVLPAKFPNLLVNGATGISAGYATDIPPHNLGEVIDAIIYKIEHDDATLEDLLRFVKGPDFPTGGIIQGADALKDIYTTGQGKLVVRAKTSIETLRGNKSQIVATELPYEVNKAKLIQKLDEIRIQGKIDGISEVRDESDRSGVRLVIELKRDIDAEGILNYLFKNTELQTNYHFNMVAIDQLRPVLVGLERILAAYIEHRQEVITRRTRYLLEADERRLHIVDGLIRLVSILDEVILTIRSSENRSDAQRNLQEQYDFSQVQAESIVSLQLYRLTNTDVVKLQEERLALNERIQMYEMILKSEAALNKVIVQELKEVQKKYSTPRLTQVEEAIEEINIDTSLLIPEEEVVVTVSKEGYIKRSSLRSYQSSQAHDVGVRDLDYILYVESLSTHDAIILFTNLGNYIHLPVYEIPEARWKDLGTHISQQYLLEDGEQVIAVYQAFLGLDEQPSQLDADMHLVLTTKYGMIKRTPLADFVTYRSYRTRTAQAMKFKHEGDELISVALSRQAEAEQIVLLTHRSYSLRYALSDVSTYGPKAQGVVAMNLKDDDYIAAANLIASPSRQTSLLALSQRGYLKHFALEVITEASRGSRGTLLYKQLKKNPHRVLKALPVQTPDLPVCILGDTGATQRLEPGALKLTERLTNGSEVPGLADLGQVLDMYVDQIELFEQAHQSDSQE</sequence>
<keyword evidence="3 7" id="KW-0799">Topoisomerase</keyword>
<dbReference type="SMART" id="SM00434">
    <property type="entry name" value="TOP4c"/>
    <property type="match status" value="1"/>
</dbReference>
<keyword evidence="2 7" id="KW-1003">Cell membrane</keyword>
<feature type="site" description="Transition state stabilizer" evidence="7">
    <location>
        <position position="119"/>
    </location>
</feature>
<name>A0A347WKF9_9LACT</name>
<dbReference type="GO" id="GO:0009330">
    <property type="term" value="C:DNA topoisomerase type II (double strand cut, ATP-hydrolyzing) complex"/>
    <property type="evidence" value="ECO:0007669"/>
    <property type="project" value="TreeGrafter"/>
</dbReference>
<dbReference type="FunFam" id="3.90.199.10:FF:000001">
    <property type="entry name" value="DNA gyrase subunit A"/>
    <property type="match status" value="1"/>
</dbReference>
<dbReference type="OrthoDB" id="9806486at2"/>
<dbReference type="SUPFAM" id="SSF101904">
    <property type="entry name" value="GyrA/ParC C-terminal domain-like"/>
    <property type="match status" value="1"/>
</dbReference>
<dbReference type="AlphaFoldDB" id="A0A347WKF9"/>
<dbReference type="Pfam" id="PF03989">
    <property type="entry name" value="DNA_gyraseA_C"/>
    <property type="match status" value="5"/>
</dbReference>
<evidence type="ECO:0000313" key="10">
    <source>
        <dbReference type="EMBL" id="AXY25566.1"/>
    </source>
</evidence>
<dbReference type="FunFam" id="3.30.1360.40:FF:000002">
    <property type="entry name" value="DNA gyrase subunit A"/>
    <property type="match status" value="1"/>
</dbReference>
<dbReference type="InterPro" id="IPR006691">
    <property type="entry name" value="GyrA/parC_rep"/>
</dbReference>
<dbReference type="InterPro" id="IPR013757">
    <property type="entry name" value="Topo_IIA_A_a_sf"/>
</dbReference>
<dbReference type="InterPro" id="IPR035516">
    <property type="entry name" value="Gyrase/topoIV_suA_C"/>
</dbReference>
<feature type="site" description="Interaction with DNA" evidence="7">
    <location>
        <position position="40"/>
    </location>
</feature>
<dbReference type="Pfam" id="PF00521">
    <property type="entry name" value="DNA_topoisoIV"/>
    <property type="match status" value="1"/>
</dbReference>
<evidence type="ECO:0000256" key="1">
    <source>
        <dbReference type="ARBA" id="ARBA00000185"/>
    </source>
</evidence>
<dbReference type="PANTHER" id="PTHR43493:SF9">
    <property type="entry name" value="DNA TOPOISOMERASE 4 SUBUNIT A"/>
    <property type="match status" value="1"/>
</dbReference>
<feature type="site" description="Interaction with DNA" evidence="7">
    <location>
        <position position="89"/>
    </location>
</feature>
<dbReference type="InterPro" id="IPR002205">
    <property type="entry name" value="Topo_IIA_dom_A"/>
</dbReference>
<dbReference type="CDD" id="cd00187">
    <property type="entry name" value="TOP4c"/>
    <property type="match status" value="1"/>
</dbReference>
<evidence type="ECO:0000256" key="6">
    <source>
        <dbReference type="ARBA" id="ARBA00023235"/>
    </source>
</evidence>
<dbReference type="KEGG" id="abae:CL176_05920"/>
<dbReference type="Gene3D" id="1.10.268.10">
    <property type="entry name" value="Topoisomerase, domain 3"/>
    <property type="match status" value="1"/>
</dbReference>